<reference evidence="11" key="1">
    <citation type="journal article" date="2020" name="Stud. Mycol.">
        <title>101 Dothideomycetes genomes: a test case for predicting lifestyles and emergence of pathogens.</title>
        <authorList>
            <person name="Haridas S."/>
            <person name="Albert R."/>
            <person name="Binder M."/>
            <person name="Bloem J."/>
            <person name="Labutti K."/>
            <person name="Salamov A."/>
            <person name="Andreopoulos B."/>
            <person name="Baker S."/>
            <person name="Barry K."/>
            <person name="Bills G."/>
            <person name="Bluhm B."/>
            <person name="Cannon C."/>
            <person name="Castanera R."/>
            <person name="Culley D."/>
            <person name="Daum C."/>
            <person name="Ezra D."/>
            <person name="Gonzalez J."/>
            <person name="Henrissat B."/>
            <person name="Kuo A."/>
            <person name="Liang C."/>
            <person name="Lipzen A."/>
            <person name="Lutzoni F."/>
            <person name="Magnuson J."/>
            <person name="Mondo S."/>
            <person name="Nolan M."/>
            <person name="Ohm R."/>
            <person name="Pangilinan J."/>
            <person name="Park H.-J."/>
            <person name="Ramirez L."/>
            <person name="Alfaro M."/>
            <person name="Sun H."/>
            <person name="Tritt A."/>
            <person name="Yoshinaga Y."/>
            <person name="Zwiers L.-H."/>
            <person name="Turgeon B."/>
            <person name="Goodwin S."/>
            <person name="Spatafora J."/>
            <person name="Crous P."/>
            <person name="Grigoriev I."/>
        </authorList>
    </citation>
    <scope>NUCLEOTIDE SEQUENCE</scope>
    <source>
        <strain evidence="11">CBS 675.92</strain>
    </source>
</reference>
<dbReference type="AlphaFoldDB" id="A0A6A5U2E4"/>
<dbReference type="Gene3D" id="3.40.50.300">
    <property type="entry name" value="P-loop containing nucleotide triphosphate hydrolases"/>
    <property type="match status" value="2"/>
</dbReference>
<dbReference type="GO" id="GO:0008270">
    <property type="term" value="F:zinc ion binding"/>
    <property type="evidence" value="ECO:0007669"/>
    <property type="project" value="UniProtKB-KW"/>
</dbReference>
<dbReference type="InterPro" id="IPR027417">
    <property type="entry name" value="P-loop_NTPase"/>
</dbReference>
<evidence type="ECO:0000256" key="5">
    <source>
        <dbReference type="ARBA" id="ARBA00022840"/>
    </source>
</evidence>
<protein>
    <recommendedName>
        <fullName evidence="13">SWI/SNF family DNA-dependent ATPase Ris1</fullName>
    </recommendedName>
</protein>
<accession>A0A6A5U2E4</accession>
<name>A0A6A5U2E4_9PLEO</name>
<feature type="domain" description="Helicase C-terminal" evidence="10">
    <location>
        <begin position="705"/>
        <end position="866"/>
    </location>
</feature>
<evidence type="ECO:0000256" key="6">
    <source>
        <dbReference type="PROSITE-ProRule" id="PRU00175"/>
    </source>
</evidence>
<evidence type="ECO:0000313" key="12">
    <source>
        <dbReference type="Proteomes" id="UP000800035"/>
    </source>
</evidence>
<dbReference type="InterPro" id="IPR001650">
    <property type="entry name" value="Helicase_C-like"/>
</dbReference>
<dbReference type="SUPFAM" id="SSF57850">
    <property type="entry name" value="RING/U-box"/>
    <property type="match status" value="1"/>
</dbReference>
<dbReference type="GO" id="GO:0000724">
    <property type="term" value="P:double-strand break repair via homologous recombination"/>
    <property type="evidence" value="ECO:0007669"/>
    <property type="project" value="TreeGrafter"/>
</dbReference>
<evidence type="ECO:0000259" key="9">
    <source>
        <dbReference type="PROSITE" id="PS51192"/>
    </source>
</evidence>
<feature type="domain" description="RING-type" evidence="8">
    <location>
        <begin position="519"/>
        <end position="565"/>
    </location>
</feature>
<comment type="similarity">
    <text evidence="1">Belongs to the SNF2/RAD54 helicase family.</text>
</comment>
<dbReference type="InterPro" id="IPR013083">
    <property type="entry name" value="Znf_RING/FYVE/PHD"/>
</dbReference>
<evidence type="ECO:0000256" key="7">
    <source>
        <dbReference type="SAM" id="MobiDB-lite"/>
    </source>
</evidence>
<keyword evidence="6" id="KW-0863">Zinc-finger</keyword>
<dbReference type="GO" id="GO:0016787">
    <property type="term" value="F:hydrolase activity"/>
    <property type="evidence" value="ECO:0007669"/>
    <property type="project" value="UniProtKB-KW"/>
</dbReference>
<keyword evidence="4" id="KW-0347">Helicase</keyword>
<dbReference type="Gene3D" id="3.40.50.10810">
    <property type="entry name" value="Tandem AAA-ATPase domain"/>
    <property type="match status" value="1"/>
</dbReference>
<dbReference type="Proteomes" id="UP000800035">
    <property type="component" value="Unassembled WGS sequence"/>
</dbReference>
<feature type="compositionally biased region" description="Basic and acidic residues" evidence="7">
    <location>
        <begin position="269"/>
        <end position="286"/>
    </location>
</feature>
<dbReference type="InterPro" id="IPR014001">
    <property type="entry name" value="Helicase_ATP-bd"/>
</dbReference>
<sequence>MPSAPLPIRPTIGYARPQTPLLGDSYIDLSAGDPFAVLNDAYQPDRPQPADAFSQEWMSNDQLVQYLATPTTTPGGYVYNPQGVADAAANVGPAYPPVSAFPLRNPALTLEEELFGDMTDADPEAVHDLIENIKFDQEVQPEGRERTPLTMKSILMEHQKIALTWLLKMERSNSKGGILADEMGLGKTVEALSLMLANPSTNPACKTTLIVAPVALIRQWEKEIERHVKPHHRLKVYNYHQAGRKATFDMLRKYDVVLTTYGTLASELKQKENRQKQEERADETRPAKRRALQSLAMLGTDCHWYRVILDEAQWIKNRKTLSSRAAADLVSDHRWCLTGTPMQNNVDELFSLIRFLQIPPYHEWGRFNDSISRLLKNRNGGSRSKGMNRCQAVLKSIMLRRKKTTIIDGKSICEIPPKETFMESVEFSDAELDLYKAVETKSQIKFNKYLREGTVSNHYANVLVMLLRLRQICCHPHLVNDLGVQVSTEGIAEVDLKERAMMLSEDVVKRLKDHDAFECPICLEAERNPTIFLPCGHTCCGECFQKLIQDHEGAETGGAKCPHCREILSSDKITDYKHFCKVHCPEKLAQFGYSDAESDADGHGDDSDDSSDDDDEDADELDNEGNLKDFVVPDSEDEDESVEPEYVVVDGQHGRSKKDKGKGKAKAKATTKVTLAQLKKQSLRNKTMKRRYLRRLRKNFESSAKVDRTLEILSEVKANDPTEKILIFSQFTTLLDLLEVPLSERRIKYQRYDGSMSINDRADAVNTFMDDPTETIFLISLKAGNAGLNLSKASQVILLDPFWNPFVEEQAVDRAHRMPQEREVKVHRVLVTETVEDRICTLQDQKRELINTALDEGVGKSLTRLSVGELAYLFGVRDRPRH</sequence>
<dbReference type="GO" id="GO:0005737">
    <property type="term" value="C:cytoplasm"/>
    <property type="evidence" value="ECO:0007669"/>
    <property type="project" value="TreeGrafter"/>
</dbReference>
<dbReference type="InterPro" id="IPR001841">
    <property type="entry name" value="Znf_RING"/>
</dbReference>
<dbReference type="PROSITE" id="PS51194">
    <property type="entry name" value="HELICASE_CTER"/>
    <property type="match status" value="1"/>
</dbReference>
<feature type="compositionally biased region" description="Acidic residues" evidence="7">
    <location>
        <begin position="606"/>
        <end position="623"/>
    </location>
</feature>
<keyword evidence="3" id="KW-0378">Hydrolase</keyword>
<gene>
    <name evidence="11" type="ORF">CC80DRAFT_415789</name>
</gene>
<dbReference type="SUPFAM" id="SSF52540">
    <property type="entry name" value="P-loop containing nucleoside triphosphate hydrolases"/>
    <property type="match status" value="2"/>
</dbReference>
<dbReference type="InterPro" id="IPR049730">
    <property type="entry name" value="SNF2/RAD54-like_C"/>
</dbReference>
<organism evidence="11 12">
    <name type="scientific">Byssothecium circinans</name>
    <dbReference type="NCBI Taxonomy" id="147558"/>
    <lineage>
        <taxon>Eukaryota</taxon>
        <taxon>Fungi</taxon>
        <taxon>Dikarya</taxon>
        <taxon>Ascomycota</taxon>
        <taxon>Pezizomycotina</taxon>
        <taxon>Dothideomycetes</taxon>
        <taxon>Pleosporomycetidae</taxon>
        <taxon>Pleosporales</taxon>
        <taxon>Massarineae</taxon>
        <taxon>Massarinaceae</taxon>
        <taxon>Byssothecium</taxon>
    </lineage>
</organism>
<feature type="region of interest" description="Disordered" evidence="7">
    <location>
        <begin position="269"/>
        <end position="288"/>
    </location>
</feature>
<dbReference type="CDD" id="cd18008">
    <property type="entry name" value="DEXDc_SHPRH-like"/>
    <property type="match status" value="1"/>
</dbReference>
<evidence type="ECO:0008006" key="13">
    <source>
        <dbReference type="Google" id="ProtNLM"/>
    </source>
</evidence>
<keyword evidence="12" id="KW-1185">Reference proteome</keyword>
<dbReference type="Pfam" id="PF00271">
    <property type="entry name" value="Helicase_C"/>
    <property type="match status" value="1"/>
</dbReference>
<dbReference type="SMART" id="SM00184">
    <property type="entry name" value="RING"/>
    <property type="match status" value="1"/>
</dbReference>
<keyword evidence="2" id="KW-0547">Nucleotide-binding</keyword>
<evidence type="ECO:0000313" key="11">
    <source>
        <dbReference type="EMBL" id="KAF1955347.1"/>
    </source>
</evidence>
<dbReference type="InterPro" id="IPR038718">
    <property type="entry name" value="SNF2-like_sf"/>
</dbReference>
<dbReference type="PANTHER" id="PTHR45626">
    <property type="entry name" value="TRANSCRIPTION TERMINATION FACTOR 2-RELATED"/>
    <property type="match status" value="1"/>
</dbReference>
<dbReference type="Pfam" id="PF00176">
    <property type="entry name" value="SNF2-rel_dom"/>
    <property type="match status" value="1"/>
</dbReference>
<dbReference type="Pfam" id="PF13920">
    <property type="entry name" value="zf-C3HC4_3"/>
    <property type="match status" value="1"/>
</dbReference>
<dbReference type="GO" id="GO:0005524">
    <property type="term" value="F:ATP binding"/>
    <property type="evidence" value="ECO:0007669"/>
    <property type="project" value="UniProtKB-KW"/>
</dbReference>
<evidence type="ECO:0000259" key="10">
    <source>
        <dbReference type="PROSITE" id="PS51194"/>
    </source>
</evidence>
<evidence type="ECO:0000259" key="8">
    <source>
        <dbReference type="PROSITE" id="PS50089"/>
    </source>
</evidence>
<dbReference type="InterPro" id="IPR000330">
    <property type="entry name" value="SNF2_N"/>
</dbReference>
<dbReference type="GO" id="GO:0008094">
    <property type="term" value="F:ATP-dependent activity, acting on DNA"/>
    <property type="evidence" value="ECO:0007669"/>
    <property type="project" value="TreeGrafter"/>
</dbReference>
<keyword evidence="6" id="KW-0862">Zinc</keyword>
<evidence type="ECO:0000256" key="3">
    <source>
        <dbReference type="ARBA" id="ARBA00022801"/>
    </source>
</evidence>
<feature type="compositionally biased region" description="Acidic residues" evidence="7">
    <location>
        <begin position="634"/>
        <end position="643"/>
    </location>
</feature>
<dbReference type="GO" id="GO:0005634">
    <property type="term" value="C:nucleus"/>
    <property type="evidence" value="ECO:0007669"/>
    <property type="project" value="TreeGrafter"/>
</dbReference>
<dbReference type="InterPro" id="IPR050628">
    <property type="entry name" value="SNF2_RAD54_helicase_TF"/>
</dbReference>
<dbReference type="PROSITE" id="PS51192">
    <property type="entry name" value="HELICASE_ATP_BIND_1"/>
    <property type="match status" value="1"/>
</dbReference>
<proteinExistence type="inferred from homology"/>
<feature type="domain" description="Helicase ATP-binding" evidence="9">
    <location>
        <begin position="168"/>
        <end position="359"/>
    </location>
</feature>
<feature type="region of interest" description="Disordered" evidence="7">
    <location>
        <begin position="595"/>
        <end position="643"/>
    </location>
</feature>
<dbReference type="CDD" id="cd16449">
    <property type="entry name" value="RING-HC"/>
    <property type="match status" value="1"/>
</dbReference>
<dbReference type="EMBL" id="ML976995">
    <property type="protein sequence ID" value="KAF1955347.1"/>
    <property type="molecule type" value="Genomic_DNA"/>
</dbReference>
<dbReference type="Gene3D" id="3.30.40.10">
    <property type="entry name" value="Zinc/RING finger domain, C3HC4 (zinc finger)"/>
    <property type="match status" value="1"/>
</dbReference>
<dbReference type="SMART" id="SM00490">
    <property type="entry name" value="HELICc"/>
    <property type="match status" value="1"/>
</dbReference>
<evidence type="ECO:0000256" key="1">
    <source>
        <dbReference type="ARBA" id="ARBA00007025"/>
    </source>
</evidence>
<keyword evidence="6" id="KW-0479">Metal-binding</keyword>
<dbReference type="SMART" id="SM00487">
    <property type="entry name" value="DEXDc"/>
    <property type="match status" value="1"/>
</dbReference>
<dbReference type="PROSITE" id="PS50089">
    <property type="entry name" value="ZF_RING_2"/>
    <property type="match status" value="1"/>
</dbReference>
<dbReference type="PANTHER" id="PTHR45626:SF16">
    <property type="entry name" value="ATP-DEPENDENT HELICASE ULS1"/>
    <property type="match status" value="1"/>
</dbReference>
<keyword evidence="5" id="KW-0067">ATP-binding</keyword>
<dbReference type="GO" id="GO:0004386">
    <property type="term" value="F:helicase activity"/>
    <property type="evidence" value="ECO:0007669"/>
    <property type="project" value="UniProtKB-KW"/>
</dbReference>
<evidence type="ECO:0000256" key="2">
    <source>
        <dbReference type="ARBA" id="ARBA00022741"/>
    </source>
</evidence>
<dbReference type="CDD" id="cd18793">
    <property type="entry name" value="SF2_C_SNF"/>
    <property type="match status" value="1"/>
</dbReference>
<dbReference type="OrthoDB" id="423559at2759"/>
<evidence type="ECO:0000256" key="4">
    <source>
        <dbReference type="ARBA" id="ARBA00022806"/>
    </source>
</evidence>